<dbReference type="HOGENOM" id="CLU_782304_0_0_7"/>
<organism evidence="1 2">
    <name type="scientific">Entotheonella factor</name>
    <dbReference type="NCBI Taxonomy" id="1429438"/>
    <lineage>
        <taxon>Bacteria</taxon>
        <taxon>Pseudomonadati</taxon>
        <taxon>Nitrospinota/Tectimicrobiota group</taxon>
        <taxon>Candidatus Tectimicrobiota</taxon>
        <taxon>Candidatus Entotheonellia</taxon>
        <taxon>Candidatus Entotheonellales</taxon>
        <taxon>Candidatus Entotheonellaceae</taxon>
        <taxon>Candidatus Entotheonella</taxon>
    </lineage>
</organism>
<gene>
    <name evidence="1" type="ORF">ETSY1_11030</name>
</gene>
<dbReference type="InterPro" id="IPR012348">
    <property type="entry name" value="RNR-like"/>
</dbReference>
<proteinExistence type="predicted"/>
<accession>W4LQY6</accession>
<sequence length="353" mass="39491">MTQEMTMLGDDIIAARNDGYSLSWLEQLSERQDHSDIDVESLPELSSNLTGRLHGAIPRPGLPQVGAYAFRTKQEVWGYNLRKLFEEAVSRQWSSATDVPWHTLEALPDDIERAECQLATFFTEVEFVAADVPGRFIASMSPDYDETRQFLLTQVMDESRHMDVFRKRALANGGGLMRRVDTTTGVVGGRTDDARDFTEMSSRLHILGEGGVLTLFRLGELMAYNDAEKTIYRRAAQDEARHVAFGILHLKYLGETCPERREEVHTYLDEGEIRQATGAGGENPAGTQTLTSEALAVLLGGGKDKVDEGYKILMAIRKRQAKEYFQRLKSCGFDDRIHNGRVNPALLAAVKDS</sequence>
<dbReference type="AlphaFoldDB" id="W4LQY6"/>
<dbReference type="EMBL" id="AZHW01000333">
    <property type="protein sequence ID" value="ETX00484.1"/>
    <property type="molecule type" value="Genomic_DNA"/>
</dbReference>
<reference evidence="1 2" key="1">
    <citation type="journal article" date="2014" name="Nature">
        <title>An environmental bacterial taxon with a large and distinct metabolic repertoire.</title>
        <authorList>
            <person name="Wilson M.C."/>
            <person name="Mori T."/>
            <person name="Ruckert C."/>
            <person name="Uria A.R."/>
            <person name="Helf M.J."/>
            <person name="Takada K."/>
            <person name="Gernert C."/>
            <person name="Steffens U.A."/>
            <person name="Heycke N."/>
            <person name="Schmitt S."/>
            <person name="Rinke C."/>
            <person name="Helfrich E.J."/>
            <person name="Brachmann A.O."/>
            <person name="Gurgui C."/>
            <person name="Wakimoto T."/>
            <person name="Kracht M."/>
            <person name="Crusemann M."/>
            <person name="Hentschel U."/>
            <person name="Abe I."/>
            <person name="Matsunaga S."/>
            <person name="Kalinowski J."/>
            <person name="Takeyama H."/>
            <person name="Piel J."/>
        </authorList>
    </citation>
    <scope>NUCLEOTIDE SEQUENCE [LARGE SCALE GENOMIC DNA]</scope>
    <source>
        <strain evidence="2">TSY1</strain>
    </source>
</reference>
<evidence type="ECO:0000313" key="2">
    <source>
        <dbReference type="Proteomes" id="UP000019141"/>
    </source>
</evidence>
<dbReference type="Proteomes" id="UP000019141">
    <property type="component" value="Unassembled WGS sequence"/>
</dbReference>
<name>W4LQY6_ENTF1</name>
<comment type="caution">
    <text evidence="1">The sequence shown here is derived from an EMBL/GenBank/DDBJ whole genome shotgun (WGS) entry which is preliminary data.</text>
</comment>
<dbReference type="CDD" id="cd00657">
    <property type="entry name" value="Ferritin_like"/>
    <property type="match status" value="1"/>
</dbReference>
<evidence type="ECO:0008006" key="3">
    <source>
        <dbReference type="Google" id="ProtNLM"/>
    </source>
</evidence>
<dbReference type="InterPro" id="IPR009078">
    <property type="entry name" value="Ferritin-like_SF"/>
</dbReference>
<dbReference type="PATRIC" id="fig|1429438.4.peg.2239"/>
<protein>
    <recommendedName>
        <fullName evidence="3">Ferritin-like domain-containing protein</fullName>
    </recommendedName>
</protein>
<dbReference type="Gene3D" id="1.10.620.20">
    <property type="entry name" value="Ribonucleotide Reductase, subunit A"/>
    <property type="match status" value="1"/>
</dbReference>
<evidence type="ECO:0000313" key="1">
    <source>
        <dbReference type="EMBL" id="ETX00484.1"/>
    </source>
</evidence>
<dbReference type="GO" id="GO:0016491">
    <property type="term" value="F:oxidoreductase activity"/>
    <property type="evidence" value="ECO:0007669"/>
    <property type="project" value="InterPro"/>
</dbReference>
<dbReference type="SUPFAM" id="SSF47240">
    <property type="entry name" value="Ferritin-like"/>
    <property type="match status" value="1"/>
</dbReference>
<keyword evidence="2" id="KW-1185">Reference proteome</keyword>